<name>A0A6A4I1R2_9AGAR</name>
<dbReference type="GO" id="GO:0005634">
    <property type="term" value="C:nucleus"/>
    <property type="evidence" value="ECO:0007669"/>
    <property type="project" value="TreeGrafter"/>
</dbReference>
<gene>
    <name evidence="5" type="ORF">BT96DRAFT_964188</name>
</gene>
<keyword evidence="6" id="KW-1185">Reference proteome</keyword>
<dbReference type="Pfam" id="PF18972">
    <property type="entry name" value="Wheel"/>
    <property type="match status" value="1"/>
</dbReference>
<keyword evidence="1" id="KW-0677">Repeat</keyword>
<dbReference type="Gene3D" id="1.25.40.10">
    <property type="entry name" value="Tetratricopeptide repeat domain"/>
    <property type="match status" value="1"/>
</dbReference>
<evidence type="ECO:0000256" key="2">
    <source>
        <dbReference type="ARBA" id="ARBA00022803"/>
    </source>
</evidence>
<dbReference type="GO" id="GO:0005829">
    <property type="term" value="C:cytosol"/>
    <property type="evidence" value="ECO:0007669"/>
    <property type="project" value="TreeGrafter"/>
</dbReference>
<sequence>MAGPQPLTSNDLQAKLESFDSIPLFMKSLPDEDSADNTSLAALQSLVHEGTPDEIAENFKDQGNDYFKGKRPREALGFYTQGIDAKPTDLTLLEALLCNRAACNLELKNYGSVLRDCSKVLTQNPKSSKAYYRSAMALVALERFEEAIDCCVRCLEYDSENKGVRTVLERATKLKAAKDKKEQERQQKLWREQQAKIKMNNALKERNIFVLPKPDGSQNPYLPHFDPEDPAGTTLIFPVFFLYPQYATSDVIPEYVEDTPFSVHLEIMFNPTAPPPEWDVKHQYKDGNLVVYAMTRRKRLLKVGKKMSLRDVFTASKAKEGDPPDGLELKDNCLTFVVLPKGEEEKKWVDEYKKTRDA</sequence>
<dbReference type="Proteomes" id="UP000799118">
    <property type="component" value="Unassembled WGS sequence"/>
</dbReference>
<dbReference type="InterPro" id="IPR044059">
    <property type="entry name" value="Csn1/TTC4_wheel"/>
</dbReference>
<evidence type="ECO:0000256" key="3">
    <source>
        <dbReference type="ARBA" id="ARBA00023602"/>
    </source>
</evidence>
<dbReference type="InterPro" id="IPR019734">
    <property type="entry name" value="TPR_rpt"/>
</dbReference>
<dbReference type="InterPro" id="IPR011990">
    <property type="entry name" value="TPR-like_helical_dom_sf"/>
</dbReference>
<evidence type="ECO:0000259" key="4">
    <source>
        <dbReference type="Pfam" id="PF18972"/>
    </source>
</evidence>
<dbReference type="PANTHER" id="PTHR46035:SF1">
    <property type="entry name" value="TETRATRICOPEPTIDE REPEAT PROTEIN 4"/>
    <property type="match status" value="1"/>
</dbReference>
<dbReference type="SMART" id="SM00028">
    <property type="entry name" value="TPR"/>
    <property type="match status" value="3"/>
</dbReference>
<keyword evidence="2" id="KW-0802">TPR repeat</keyword>
<accession>A0A6A4I1R2</accession>
<dbReference type="CDD" id="cd21377">
    <property type="entry name" value="CTWD_Cns1-like"/>
    <property type="match status" value="1"/>
</dbReference>
<evidence type="ECO:0000313" key="5">
    <source>
        <dbReference type="EMBL" id="KAE9404446.1"/>
    </source>
</evidence>
<dbReference type="PANTHER" id="PTHR46035">
    <property type="entry name" value="TETRATRICOPEPTIDE REPEAT PROTEIN 4"/>
    <property type="match status" value="1"/>
</dbReference>
<evidence type="ECO:0000313" key="6">
    <source>
        <dbReference type="Proteomes" id="UP000799118"/>
    </source>
</evidence>
<dbReference type="OrthoDB" id="1724687at2759"/>
<dbReference type="SUPFAM" id="SSF48452">
    <property type="entry name" value="TPR-like"/>
    <property type="match status" value="1"/>
</dbReference>
<dbReference type="GO" id="GO:0006457">
    <property type="term" value="P:protein folding"/>
    <property type="evidence" value="ECO:0007669"/>
    <property type="project" value="TreeGrafter"/>
</dbReference>
<protein>
    <submittedName>
        <fullName evidence="5">TPR-like protein</fullName>
    </submittedName>
</protein>
<evidence type="ECO:0000256" key="1">
    <source>
        <dbReference type="ARBA" id="ARBA00022737"/>
    </source>
</evidence>
<dbReference type="GO" id="GO:0051879">
    <property type="term" value="F:Hsp90 protein binding"/>
    <property type="evidence" value="ECO:0007669"/>
    <property type="project" value="InterPro"/>
</dbReference>
<organism evidence="5 6">
    <name type="scientific">Gymnopus androsaceus JB14</name>
    <dbReference type="NCBI Taxonomy" id="1447944"/>
    <lineage>
        <taxon>Eukaryota</taxon>
        <taxon>Fungi</taxon>
        <taxon>Dikarya</taxon>
        <taxon>Basidiomycota</taxon>
        <taxon>Agaricomycotina</taxon>
        <taxon>Agaricomycetes</taxon>
        <taxon>Agaricomycetidae</taxon>
        <taxon>Agaricales</taxon>
        <taxon>Marasmiineae</taxon>
        <taxon>Omphalotaceae</taxon>
        <taxon>Gymnopus</taxon>
    </lineage>
</organism>
<dbReference type="GO" id="GO:0030544">
    <property type="term" value="F:Hsp70 protein binding"/>
    <property type="evidence" value="ECO:0007669"/>
    <property type="project" value="TreeGrafter"/>
</dbReference>
<dbReference type="AlphaFoldDB" id="A0A6A4I1R2"/>
<reference evidence="5" key="1">
    <citation type="journal article" date="2019" name="Environ. Microbiol.">
        <title>Fungal ecological strategies reflected in gene transcription - a case study of two litter decomposers.</title>
        <authorList>
            <person name="Barbi F."/>
            <person name="Kohler A."/>
            <person name="Barry K."/>
            <person name="Baskaran P."/>
            <person name="Daum C."/>
            <person name="Fauchery L."/>
            <person name="Ihrmark K."/>
            <person name="Kuo A."/>
            <person name="LaButti K."/>
            <person name="Lipzen A."/>
            <person name="Morin E."/>
            <person name="Grigoriev I.V."/>
            <person name="Henrissat B."/>
            <person name="Lindahl B."/>
            <person name="Martin F."/>
        </authorList>
    </citation>
    <scope>NUCLEOTIDE SEQUENCE</scope>
    <source>
        <strain evidence="5">JB14</strain>
    </source>
</reference>
<feature type="domain" description="Cns1/TTC4 wheel" evidence="4">
    <location>
        <begin position="227"/>
        <end position="352"/>
    </location>
</feature>
<dbReference type="EMBL" id="ML769416">
    <property type="protein sequence ID" value="KAE9404446.1"/>
    <property type="molecule type" value="Genomic_DNA"/>
</dbReference>
<proteinExistence type="inferred from homology"/>
<comment type="similarity">
    <text evidence="3">Belongs to the TTC4 family.</text>
</comment>